<sequence>MDSILDLLFGGLKKTVDYVQKHPHVAQNLQNTIERSMLERQRKEAMRNTKNTNKK</sequence>
<evidence type="ECO:0000256" key="1">
    <source>
        <dbReference type="SAM" id="Coils"/>
    </source>
</evidence>
<feature type="coiled-coil region" evidence="1">
    <location>
        <begin position="26"/>
        <end position="55"/>
    </location>
</feature>
<dbReference type="EMBL" id="CP048020">
    <property type="protein sequence ID" value="QHX43422.1"/>
    <property type="molecule type" value="Genomic_DNA"/>
</dbReference>
<gene>
    <name evidence="2" type="ORF">GWP43_08160</name>
</gene>
<reference evidence="2" key="1">
    <citation type="submission" date="2020-01" db="EMBL/GenBank/DDBJ databases">
        <title>Complete genome sequence of a human oral phylogroup 1 Treponema sp. strain ATCC 700766, originally isolated from periodontitis dental plaque.</title>
        <authorList>
            <person name="Chan Y."/>
            <person name="Huo Y.-B."/>
            <person name="Yu X.-L."/>
            <person name="Zeng H."/>
            <person name="Leung W.-K."/>
            <person name="Watt R.M."/>
        </authorList>
    </citation>
    <scope>NUCLEOTIDE SEQUENCE [LARGE SCALE GENOMIC DNA]</scope>
    <source>
        <strain evidence="2">OMZ 804</strain>
    </source>
</reference>
<name>A0A6P1Y3D0_9SPIR</name>
<keyword evidence="1" id="KW-0175">Coiled coil</keyword>
<dbReference type="KEGG" id="trz:GWP43_08160"/>
<accession>A0A6P1Y3D0</accession>
<dbReference type="Proteomes" id="UP000464374">
    <property type="component" value="Chromosome"/>
</dbReference>
<dbReference type="AlphaFoldDB" id="A0A6P1Y3D0"/>
<proteinExistence type="predicted"/>
<organism evidence="2">
    <name type="scientific">Treponema vincentii</name>
    <dbReference type="NCBI Taxonomy" id="69710"/>
    <lineage>
        <taxon>Bacteria</taxon>
        <taxon>Pseudomonadati</taxon>
        <taxon>Spirochaetota</taxon>
        <taxon>Spirochaetia</taxon>
        <taxon>Spirochaetales</taxon>
        <taxon>Treponemataceae</taxon>
        <taxon>Treponema</taxon>
    </lineage>
</organism>
<evidence type="ECO:0000313" key="2">
    <source>
        <dbReference type="EMBL" id="QHX43422.1"/>
    </source>
</evidence>
<protein>
    <submittedName>
        <fullName evidence="2">Uncharacterized protein</fullName>
    </submittedName>
</protein>
<dbReference type="RefSeq" id="WP_162663746.1">
    <property type="nucleotide sequence ID" value="NZ_CP048020.1"/>
</dbReference>